<evidence type="ECO:0000313" key="1">
    <source>
        <dbReference type="EMBL" id="AKJ64195.1"/>
    </source>
</evidence>
<organism evidence="1 2">
    <name type="scientific">Kiritimatiella glycovorans</name>
    <dbReference type="NCBI Taxonomy" id="1307763"/>
    <lineage>
        <taxon>Bacteria</taxon>
        <taxon>Pseudomonadati</taxon>
        <taxon>Kiritimatiellota</taxon>
        <taxon>Kiritimatiellia</taxon>
        <taxon>Kiritimatiellales</taxon>
        <taxon>Kiritimatiellaceae</taxon>
        <taxon>Kiritimatiella</taxon>
    </lineage>
</organism>
<dbReference type="SUPFAM" id="SSF51126">
    <property type="entry name" value="Pectin lyase-like"/>
    <property type="match status" value="1"/>
</dbReference>
<accession>A0A0G3EH96</accession>
<keyword evidence="2" id="KW-1185">Reference proteome</keyword>
<reference evidence="1 2" key="2">
    <citation type="journal article" date="2016" name="ISME J.">
        <title>Characterization of the first cultured representative of Verrucomicrobia subdivision 5 indicates the proposal of a novel phylum.</title>
        <authorList>
            <person name="Spring S."/>
            <person name="Bunk B."/>
            <person name="Sproer C."/>
            <person name="Schumann P."/>
            <person name="Rohde M."/>
            <person name="Tindall B.J."/>
            <person name="Klenk H.P."/>
        </authorList>
    </citation>
    <scope>NUCLEOTIDE SEQUENCE [LARGE SCALE GENOMIC DNA]</scope>
    <source>
        <strain evidence="1 2">L21-Fru-AB</strain>
    </source>
</reference>
<name>A0A0G3EH96_9BACT</name>
<dbReference type="RefSeq" id="WP_052881548.1">
    <property type="nucleotide sequence ID" value="NZ_CP010904.1"/>
</dbReference>
<reference evidence="2" key="1">
    <citation type="submission" date="2015-02" db="EMBL/GenBank/DDBJ databases">
        <title>Description and complete genome sequence of the first cultured representative of the subdivision 5 of the Verrucomicrobia phylum.</title>
        <authorList>
            <person name="Spring S."/>
            <person name="Bunk B."/>
            <person name="Sproer C."/>
            <person name="Klenk H.-P."/>
        </authorList>
    </citation>
    <scope>NUCLEOTIDE SEQUENCE [LARGE SCALE GENOMIC DNA]</scope>
    <source>
        <strain evidence="2">L21-Fru-AB</strain>
    </source>
</reference>
<proteinExistence type="predicted"/>
<evidence type="ECO:0000313" key="2">
    <source>
        <dbReference type="Proteomes" id="UP000035268"/>
    </source>
</evidence>
<sequence>MNLLWLLGFVFALGGAPTEYRLTDDFGAIPDDGMDDAPALRAALEQAVTEGGVTLIIPPGTYEIDSRVCVTGAVGVLRIEGRGHNISRLMGNNHDGVLKIVSTDPRSRVEIRDLDVVPSVPSAGTGLDLSKPYSEPATLTYNLLLNAVEMRCDDRMTDYFDRSIVLDGWMPLIDTVATSGPYGPDITEVEQAWAESSIVMRRAYRPRIRYCYFWSSRMGVDIEFTDTPEAPVLDGVVSVGTGHGIRIVNTGGALTHPLRIVKNHWNPRTMGLTLENVDGFQVVENVPYHQPSEYTSGDYRDVNLIASSQGVIEDNVFWFGGDALRPLVFADADSEAIVVRHNHFGNQTSKQPVVPEEGSRNILVQSNVYGSVYANDEANTFGLWNMETNAAGQIADVVTLGSPRNNPLVLSGGAQSRFEGSTSPEIRPALFFDEKDHRADSTQNWPGSRGVMIDAYIYRDSGALILVQPDVYRLRASGDDLVFEFTGCDETVTELVVEDAVRKPQWRRVRAEVNPETGMACLEVDGVGSDRRVFDSLELASASFTLRVSPQGFIGAVDQLWIRSLR</sequence>
<dbReference type="InterPro" id="IPR011050">
    <property type="entry name" value="Pectin_lyase_fold/virulence"/>
</dbReference>
<dbReference type="Gene3D" id="2.160.20.10">
    <property type="entry name" value="Single-stranded right-handed beta-helix, Pectin lyase-like"/>
    <property type="match status" value="1"/>
</dbReference>
<dbReference type="EMBL" id="CP010904">
    <property type="protein sequence ID" value="AKJ64195.1"/>
    <property type="molecule type" value="Genomic_DNA"/>
</dbReference>
<dbReference type="STRING" id="1307763.L21SP4_00933"/>
<evidence type="ECO:0008006" key="3">
    <source>
        <dbReference type="Google" id="ProtNLM"/>
    </source>
</evidence>
<dbReference type="KEGG" id="vbl:L21SP4_00933"/>
<dbReference type="AlphaFoldDB" id="A0A0G3EH96"/>
<dbReference type="InterPro" id="IPR012334">
    <property type="entry name" value="Pectin_lyas_fold"/>
</dbReference>
<dbReference type="Proteomes" id="UP000035268">
    <property type="component" value="Chromosome"/>
</dbReference>
<gene>
    <name evidence="1" type="ORF">L21SP4_00933</name>
</gene>
<protein>
    <recommendedName>
        <fullName evidence="3">Pectate lyase superfamily protein domain-containing protein</fullName>
    </recommendedName>
</protein>